<organism evidence="2 3">
    <name type="scientific">Anaplasma phagocytophilum str. CRT53-1</name>
    <dbReference type="NCBI Taxonomy" id="1359157"/>
    <lineage>
        <taxon>Bacteria</taxon>
        <taxon>Pseudomonadati</taxon>
        <taxon>Pseudomonadota</taxon>
        <taxon>Alphaproteobacteria</taxon>
        <taxon>Rickettsiales</taxon>
        <taxon>Anaplasmataceae</taxon>
        <taxon>Anaplasma</taxon>
        <taxon>phagocytophilum group</taxon>
    </lineage>
</organism>
<dbReference type="PATRIC" id="fig|1359157.3.peg.347"/>
<dbReference type="EMBL" id="LAOD01000016">
    <property type="protein sequence ID" value="KJV86037.1"/>
    <property type="molecule type" value="Genomic_DNA"/>
</dbReference>
<evidence type="ECO:0000313" key="2">
    <source>
        <dbReference type="EMBL" id="KJV86037.1"/>
    </source>
</evidence>
<keyword evidence="1" id="KW-1133">Transmembrane helix</keyword>
<feature type="transmembrane region" description="Helical" evidence="1">
    <location>
        <begin position="32"/>
        <end position="49"/>
    </location>
</feature>
<sequence>MVPFTWSKAAKKVYPSALQCIASSTSYSISKYFIYALLSGCGVVSVVIFERSYHLVVYHCKLP</sequence>
<dbReference type="AlphaFoldDB" id="A0A0F3Q1B4"/>
<evidence type="ECO:0000256" key="1">
    <source>
        <dbReference type="SAM" id="Phobius"/>
    </source>
</evidence>
<gene>
    <name evidence="2" type="ORF">APHCRT_0669</name>
</gene>
<evidence type="ECO:0000313" key="3">
    <source>
        <dbReference type="Proteomes" id="UP000033722"/>
    </source>
</evidence>
<protein>
    <submittedName>
        <fullName evidence="2">Uncharacterized protein</fullName>
    </submittedName>
</protein>
<accession>A0A0F3Q1B4</accession>
<reference evidence="2 3" key="1">
    <citation type="submission" date="2015-01" db="EMBL/GenBank/DDBJ databases">
        <title>Genome Sequencing of Rickettsiales.</title>
        <authorList>
            <person name="Daugherty S.C."/>
            <person name="Su Q."/>
            <person name="Abolude K."/>
            <person name="Beier-Sexton M."/>
            <person name="Carlyon J.A."/>
            <person name="Carter R."/>
            <person name="Day N.P."/>
            <person name="Dumler S.J."/>
            <person name="Dyachenko V."/>
            <person name="Godinez A."/>
            <person name="Kurtti T.J."/>
            <person name="Lichay M."/>
            <person name="Mullins K.E."/>
            <person name="Ott S."/>
            <person name="Pappas-Brown V."/>
            <person name="Paris D.H."/>
            <person name="Patel P."/>
            <person name="Richards A.L."/>
            <person name="Sadzewicz L."/>
            <person name="Sears K."/>
            <person name="Seidman D."/>
            <person name="Sengamalay N."/>
            <person name="Stenos J."/>
            <person name="Tallon L.J."/>
            <person name="Vincent G."/>
            <person name="Fraser C.M."/>
            <person name="Munderloh U."/>
            <person name="Dunning-Hotopp J.C."/>
        </authorList>
    </citation>
    <scope>NUCLEOTIDE SEQUENCE [LARGE SCALE GENOMIC DNA]</scope>
    <source>
        <strain evidence="2 3">CRT53-1</strain>
    </source>
</reference>
<proteinExistence type="predicted"/>
<keyword evidence="1" id="KW-0472">Membrane</keyword>
<comment type="caution">
    <text evidence="2">The sequence shown here is derived from an EMBL/GenBank/DDBJ whole genome shotgun (WGS) entry which is preliminary data.</text>
</comment>
<dbReference type="Proteomes" id="UP000033722">
    <property type="component" value="Unassembled WGS sequence"/>
</dbReference>
<name>A0A0F3Q1B4_ANAPH</name>
<keyword evidence="1" id="KW-0812">Transmembrane</keyword>